<reference evidence="1 2" key="1">
    <citation type="journal article" date="2019" name="Sci. Rep.">
        <title>Orb-weaving spider Araneus ventricosus genome elucidates the spidroin gene catalogue.</title>
        <authorList>
            <person name="Kono N."/>
            <person name="Nakamura H."/>
            <person name="Ohtoshi R."/>
            <person name="Moran D.A.P."/>
            <person name="Shinohara A."/>
            <person name="Yoshida Y."/>
            <person name="Fujiwara M."/>
            <person name="Mori M."/>
            <person name="Tomita M."/>
            <person name="Arakawa K."/>
        </authorList>
    </citation>
    <scope>NUCLEOTIDE SEQUENCE [LARGE SCALE GENOMIC DNA]</scope>
</reference>
<dbReference type="OrthoDB" id="8196283at2759"/>
<evidence type="ECO:0000313" key="1">
    <source>
        <dbReference type="EMBL" id="GBN39519.1"/>
    </source>
</evidence>
<gene>
    <name evidence="1" type="ORF">AVEN_44726_1</name>
</gene>
<name>A0A4Y2NLG2_ARAVE</name>
<feature type="non-terminal residue" evidence="1">
    <location>
        <position position="1"/>
    </location>
</feature>
<keyword evidence="2" id="KW-1185">Reference proteome</keyword>
<comment type="caution">
    <text evidence="1">The sequence shown here is derived from an EMBL/GenBank/DDBJ whole genome shotgun (WGS) entry which is preliminary data.</text>
</comment>
<dbReference type="Proteomes" id="UP000499080">
    <property type="component" value="Unassembled WGS sequence"/>
</dbReference>
<protein>
    <submittedName>
        <fullName evidence="1">Uncharacterized protein</fullName>
    </submittedName>
</protein>
<accession>A0A4Y2NLG2</accession>
<proteinExistence type="predicted"/>
<organism evidence="1 2">
    <name type="scientific">Araneus ventricosus</name>
    <name type="common">Orbweaver spider</name>
    <name type="synonym">Epeira ventricosa</name>
    <dbReference type="NCBI Taxonomy" id="182803"/>
    <lineage>
        <taxon>Eukaryota</taxon>
        <taxon>Metazoa</taxon>
        <taxon>Ecdysozoa</taxon>
        <taxon>Arthropoda</taxon>
        <taxon>Chelicerata</taxon>
        <taxon>Arachnida</taxon>
        <taxon>Araneae</taxon>
        <taxon>Araneomorphae</taxon>
        <taxon>Entelegynae</taxon>
        <taxon>Araneoidea</taxon>
        <taxon>Araneidae</taxon>
        <taxon>Araneus</taxon>
    </lineage>
</organism>
<sequence length="190" mass="21679">TKYKLDSQNETFIITDVPNSTIPPEKTHQVESILTHDTPLPWLNFSAEPINEFTTVGYVAMAFPVLFSTEATDFRSLLRKSVSPLQYFQHLLNTKIGKFARNPIFRYFAVNSIGLTIGLLFQNGKICLQRNTDVSSPSNKFRDEPGLVHRLMCFNSSVRGTTTYWLLYCGEVMDMIQQWGSSTLFFIECS</sequence>
<dbReference type="EMBL" id="BGPR01210031">
    <property type="protein sequence ID" value="GBN39519.1"/>
    <property type="molecule type" value="Genomic_DNA"/>
</dbReference>
<evidence type="ECO:0000313" key="2">
    <source>
        <dbReference type="Proteomes" id="UP000499080"/>
    </source>
</evidence>
<dbReference type="AlphaFoldDB" id="A0A4Y2NLG2"/>